<dbReference type="Pfam" id="PF04134">
    <property type="entry name" value="DCC1-like"/>
    <property type="match status" value="1"/>
</dbReference>
<dbReference type="Proteomes" id="UP000241222">
    <property type="component" value="Unassembled WGS sequence"/>
</dbReference>
<protein>
    <submittedName>
        <fullName evidence="1">DUF393 domain-containing protein</fullName>
    </submittedName>
</protein>
<dbReference type="AlphaFoldDB" id="A0A2T3J3N9"/>
<organism evidence="1 2">
    <name type="scientific">Photobacterium lutimaris</name>
    <dbReference type="NCBI Taxonomy" id="388278"/>
    <lineage>
        <taxon>Bacteria</taxon>
        <taxon>Pseudomonadati</taxon>
        <taxon>Pseudomonadota</taxon>
        <taxon>Gammaproteobacteria</taxon>
        <taxon>Vibrionales</taxon>
        <taxon>Vibrionaceae</taxon>
        <taxon>Photobacterium</taxon>
    </lineage>
</organism>
<dbReference type="GO" id="GO:0015035">
    <property type="term" value="F:protein-disulfide reductase activity"/>
    <property type="evidence" value="ECO:0007669"/>
    <property type="project" value="InterPro"/>
</dbReference>
<sequence>MTGEKLTIFYDGACPSCVDDRNWFTRRLSHPDNVNWCDITGKEDYLKSLGIDPYLAVKELHVMNDNGAIYKELDAYILLFKQVWYLRPLAWIMAIPLVKGQLSRWYRKTVDRRLAGQGRIGQDK</sequence>
<evidence type="ECO:0000313" key="2">
    <source>
        <dbReference type="Proteomes" id="UP000241222"/>
    </source>
</evidence>
<evidence type="ECO:0000313" key="1">
    <source>
        <dbReference type="EMBL" id="PSU35895.1"/>
    </source>
</evidence>
<name>A0A2T3J3N9_9GAMM</name>
<accession>A0A2T3J3N9</accession>
<reference evidence="1 2" key="1">
    <citation type="submission" date="2018-03" db="EMBL/GenBank/DDBJ databases">
        <title>Whole genome sequencing of Histamine producing bacteria.</title>
        <authorList>
            <person name="Butler K."/>
        </authorList>
    </citation>
    <scope>NUCLEOTIDE SEQUENCE [LARGE SCALE GENOMIC DNA]</scope>
    <source>
        <strain evidence="1 2">JCM 13586</strain>
    </source>
</reference>
<comment type="caution">
    <text evidence="1">The sequence shown here is derived from an EMBL/GenBank/DDBJ whole genome shotgun (WGS) entry which is preliminary data.</text>
</comment>
<proteinExistence type="predicted"/>
<dbReference type="OrthoDB" id="5294764at2"/>
<dbReference type="RefSeq" id="WP_107347250.1">
    <property type="nucleotide sequence ID" value="NZ_PYMH01000001.1"/>
</dbReference>
<keyword evidence="2" id="KW-1185">Reference proteome</keyword>
<dbReference type="InterPro" id="IPR007263">
    <property type="entry name" value="DCC1-like"/>
</dbReference>
<gene>
    <name evidence="1" type="ORF">C9I99_02420</name>
</gene>
<dbReference type="EMBL" id="PYMH01000001">
    <property type="protein sequence ID" value="PSU35895.1"/>
    <property type="molecule type" value="Genomic_DNA"/>
</dbReference>